<dbReference type="PANTHER" id="PTHR41533:SF2">
    <property type="entry name" value="BLR7131 PROTEIN"/>
    <property type="match status" value="1"/>
</dbReference>
<dbReference type="GO" id="GO:0008360">
    <property type="term" value="P:regulation of cell shape"/>
    <property type="evidence" value="ECO:0007669"/>
    <property type="project" value="UniProtKB-UniRule"/>
</dbReference>
<evidence type="ECO:0000256" key="1">
    <source>
        <dbReference type="ARBA" id="ARBA00004752"/>
    </source>
</evidence>
<dbReference type="GO" id="GO:0071555">
    <property type="term" value="P:cell wall organization"/>
    <property type="evidence" value="ECO:0007669"/>
    <property type="project" value="UniProtKB-UniRule"/>
</dbReference>
<keyword evidence="4 7" id="KW-0133">Cell shape</keyword>
<dbReference type="SUPFAM" id="SSF141523">
    <property type="entry name" value="L,D-transpeptidase catalytic domain-like"/>
    <property type="match status" value="1"/>
</dbReference>
<dbReference type="CDD" id="cd16913">
    <property type="entry name" value="YkuD_like"/>
    <property type="match status" value="1"/>
</dbReference>
<dbReference type="GO" id="GO:0016740">
    <property type="term" value="F:transferase activity"/>
    <property type="evidence" value="ECO:0007669"/>
    <property type="project" value="UniProtKB-KW"/>
</dbReference>
<evidence type="ECO:0000259" key="8">
    <source>
        <dbReference type="PROSITE" id="PS52029"/>
    </source>
</evidence>
<dbReference type="InterPro" id="IPR052905">
    <property type="entry name" value="LD-transpeptidase_YkuD-like"/>
</dbReference>
<evidence type="ECO:0000313" key="10">
    <source>
        <dbReference type="Proteomes" id="UP000712080"/>
    </source>
</evidence>
<dbReference type="Pfam" id="PF20142">
    <property type="entry name" value="Scaffold"/>
    <property type="match status" value="1"/>
</dbReference>
<evidence type="ECO:0000256" key="3">
    <source>
        <dbReference type="ARBA" id="ARBA00022679"/>
    </source>
</evidence>
<keyword evidence="10" id="KW-1185">Reference proteome</keyword>
<reference evidence="9" key="1">
    <citation type="submission" date="2020-02" db="EMBL/GenBank/DDBJ databases">
        <title>Flavobacterium sp. genome.</title>
        <authorList>
            <person name="Jung H.S."/>
            <person name="Baek J.H."/>
            <person name="Jeon C.O."/>
        </authorList>
    </citation>
    <scope>NUCLEOTIDE SEQUENCE</scope>
    <source>
        <strain evidence="9">SE-s28</strain>
    </source>
</reference>
<gene>
    <name evidence="9" type="ORF">G6047_02565</name>
</gene>
<evidence type="ECO:0000256" key="6">
    <source>
        <dbReference type="ARBA" id="ARBA00023316"/>
    </source>
</evidence>
<keyword evidence="6 7" id="KW-0961">Cell wall biogenesis/degradation</keyword>
<comment type="pathway">
    <text evidence="1 7">Cell wall biogenesis; peptidoglycan biosynthesis.</text>
</comment>
<dbReference type="Gene3D" id="1.10.101.10">
    <property type="entry name" value="PGBD-like superfamily/PGBD"/>
    <property type="match status" value="1"/>
</dbReference>
<comment type="similarity">
    <text evidence="2">Belongs to the YkuD family.</text>
</comment>
<dbReference type="GO" id="GO:0004180">
    <property type="term" value="F:carboxypeptidase activity"/>
    <property type="evidence" value="ECO:0007669"/>
    <property type="project" value="UniProtKB-ARBA"/>
</dbReference>
<dbReference type="InterPro" id="IPR005490">
    <property type="entry name" value="LD_TPept_cat_dom"/>
</dbReference>
<keyword evidence="3" id="KW-0808">Transferase</keyword>
<dbReference type="InterPro" id="IPR045380">
    <property type="entry name" value="LD_TPept_scaffold_dom"/>
</dbReference>
<evidence type="ECO:0000313" key="9">
    <source>
        <dbReference type="EMBL" id="NMH26904.1"/>
    </source>
</evidence>
<sequence>MTIKQPITVNSIKTICILLLLVLSIGCQSKEKSSEPKKIVAEPKAVFEPVPMDSTEINKFLAERPEFKEFESDFKAFYKTNQYKYAWYDTKGMIEFADLLAGYLTHEDKDGLYIKIPYRDEFLELVNYDDSDSKNNKTKEKPDIHTELMLTGEYFFYAKNSWGGDKSDKVKGWYLPVKKLSYSDLLLKNLQHGNFRDTEKEAVVPQYLGLKKALWEYKELAKKGSETIVPDLGKKTFKVNDTSATIASIRIRLTELGYKIDTAGTTFDKDLATAVNKFKKTHGLKDDSLITAEMIAELNVPISKRIDQIEINMERFRWIPQDKHPDEFLLINIPEYRLHYYENDKETWGCNVVVGKTMNQTVIFSGLMKFIVFSPYWNIPNSIVKKEILPGIAQNPNYLASHNMEKVNGIYRQKPGPKNSLGLVKFLFPNSNNIYLHDTPAKSLFNQDQRSFSHGCIRVAEPKELAQRILKSDKSWNSAKIDAAMHKGKEQWVTLKKQIPVYIGYFTAFVDTDGNLNFRRDIYDRDADMVTLLKE</sequence>
<dbReference type="InterPro" id="IPR036366">
    <property type="entry name" value="PGBDSf"/>
</dbReference>
<feature type="domain" description="L,D-TPase catalytic" evidence="8">
    <location>
        <begin position="327"/>
        <end position="484"/>
    </location>
</feature>
<dbReference type="GO" id="GO:0009252">
    <property type="term" value="P:peptidoglycan biosynthetic process"/>
    <property type="evidence" value="ECO:0007669"/>
    <property type="project" value="UniProtKB-KW"/>
</dbReference>
<dbReference type="RefSeq" id="WP_169525911.1">
    <property type="nucleotide sequence ID" value="NZ_JAAMPU010000097.1"/>
</dbReference>
<dbReference type="PROSITE" id="PS51257">
    <property type="entry name" value="PROKAR_LIPOPROTEIN"/>
    <property type="match status" value="1"/>
</dbReference>
<proteinExistence type="inferred from homology"/>
<dbReference type="SUPFAM" id="SSF47090">
    <property type="entry name" value="PGBD-like"/>
    <property type="match status" value="1"/>
</dbReference>
<feature type="active site" description="Nucleophile" evidence="7">
    <location>
        <position position="456"/>
    </location>
</feature>
<dbReference type="Proteomes" id="UP000712080">
    <property type="component" value="Unassembled WGS sequence"/>
</dbReference>
<dbReference type="AlphaFoldDB" id="A0A972FIZ8"/>
<feature type="active site" description="Proton donor/acceptor" evidence="7">
    <location>
        <position position="437"/>
    </location>
</feature>
<protein>
    <submittedName>
        <fullName evidence="9">L,D-transpeptidase family protein</fullName>
    </submittedName>
</protein>
<dbReference type="PROSITE" id="PS52029">
    <property type="entry name" value="LD_TPASE"/>
    <property type="match status" value="1"/>
</dbReference>
<organism evidence="9 10">
    <name type="scientific">Flavobacterium silvaticum</name>
    <dbReference type="NCBI Taxonomy" id="1852020"/>
    <lineage>
        <taxon>Bacteria</taxon>
        <taxon>Pseudomonadati</taxon>
        <taxon>Bacteroidota</taxon>
        <taxon>Flavobacteriia</taxon>
        <taxon>Flavobacteriales</taxon>
        <taxon>Flavobacteriaceae</taxon>
        <taxon>Flavobacterium</taxon>
    </lineage>
</organism>
<dbReference type="Gene3D" id="2.40.440.10">
    <property type="entry name" value="L,D-transpeptidase catalytic domain-like"/>
    <property type="match status" value="1"/>
</dbReference>
<dbReference type="EMBL" id="JAAMPU010000097">
    <property type="protein sequence ID" value="NMH26904.1"/>
    <property type="molecule type" value="Genomic_DNA"/>
</dbReference>
<dbReference type="PANTHER" id="PTHR41533">
    <property type="entry name" value="L,D-TRANSPEPTIDASE HI_1667-RELATED"/>
    <property type="match status" value="1"/>
</dbReference>
<dbReference type="Pfam" id="PF03734">
    <property type="entry name" value="YkuD"/>
    <property type="match status" value="1"/>
</dbReference>
<keyword evidence="5 7" id="KW-0573">Peptidoglycan synthesis</keyword>
<evidence type="ECO:0000256" key="5">
    <source>
        <dbReference type="ARBA" id="ARBA00022984"/>
    </source>
</evidence>
<accession>A0A972FIZ8</accession>
<comment type="caution">
    <text evidence="9">The sequence shown here is derived from an EMBL/GenBank/DDBJ whole genome shotgun (WGS) entry which is preliminary data.</text>
</comment>
<name>A0A972FIZ8_9FLAO</name>
<dbReference type="InterPro" id="IPR038063">
    <property type="entry name" value="Transpep_catalytic_dom"/>
</dbReference>
<evidence type="ECO:0000256" key="4">
    <source>
        <dbReference type="ARBA" id="ARBA00022960"/>
    </source>
</evidence>
<evidence type="ECO:0000256" key="2">
    <source>
        <dbReference type="ARBA" id="ARBA00005992"/>
    </source>
</evidence>
<evidence type="ECO:0000256" key="7">
    <source>
        <dbReference type="PROSITE-ProRule" id="PRU01373"/>
    </source>
</evidence>
<dbReference type="InterPro" id="IPR036365">
    <property type="entry name" value="PGBD-like_sf"/>
</dbReference>